<dbReference type="OMA" id="CVALYAQ"/>
<dbReference type="InterPro" id="IPR055422">
    <property type="entry name" value="Ig_TMEM132_2nd"/>
</dbReference>
<dbReference type="Pfam" id="PF23486">
    <property type="entry name" value="Ig_TMEM132_5th"/>
    <property type="match status" value="1"/>
</dbReference>
<dbReference type="Pfam" id="PF23039">
    <property type="entry name" value="TMEM132_3rd"/>
    <property type="match status" value="1"/>
</dbReference>
<dbReference type="GeneTree" id="ENSGT00940000154702"/>
<feature type="region of interest" description="Disordered" evidence="6">
    <location>
        <begin position="1030"/>
        <end position="1064"/>
    </location>
</feature>
<organism evidence="16 17">
    <name type="scientific">Cyprinus carpio carpio</name>
    <dbReference type="NCBI Taxonomy" id="630221"/>
    <lineage>
        <taxon>Eukaryota</taxon>
        <taxon>Metazoa</taxon>
        <taxon>Chordata</taxon>
        <taxon>Craniata</taxon>
        <taxon>Vertebrata</taxon>
        <taxon>Euteleostomi</taxon>
        <taxon>Actinopterygii</taxon>
        <taxon>Neopterygii</taxon>
        <taxon>Teleostei</taxon>
        <taxon>Ostariophysi</taxon>
        <taxon>Cypriniformes</taxon>
        <taxon>Cyprinidae</taxon>
        <taxon>Cyprininae</taxon>
        <taxon>Cyprinus</taxon>
    </lineage>
</organism>
<feature type="domain" description="Transmembrane protein TMEM132 fifth" evidence="14">
    <location>
        <begin position="553"/>
        <end position="689"/>
    </location>
</feature>
<feature type="domain" description="Transmembrane protein TMEM132 sixth" evidence="15">
    <location>
        <begin position="690"/>
        <end position="805"/>
    </location>
</feature>
<evidence type="ECO:0000313" key="17">
    <source>
        <dbReference type="Proteomes" id="UP001108240"/>
    </source>
</evidence>
<name>A0A9J8AFK9_CYPCA</name>
<feature type="transmembrane region" description="Helical" evidence="7">
    <location>
        <begin position="937"/>
        <end position="962"/>
    </location>
</feature>
<evidence type="ECO:0000256" key="7">
    <source>
        <dbReference type="SAM" id="Phobius"/>
    </source>
</evidence>
<evidence type="ECO:0000259" key="13">
    <source>
        <dbReference type="Pfam" id="PF23481"/>
    </source>
</evidence>
<evidence type="ECO:0000259" key="14">
    <source>
        <dbReference type="Pfam" id="PF23486"/>
    </source>
</evidence>
<dbReference type="InterPro" id="IPR026307">
    <property type="entry name" value="TMEM132"/>
</dbReference>
<dbReference type="Pfam" id="PF16070">
    <property type="entry name" value="Ig_TMEM132_4th"/>
    <property type="match status" value="1"/>
</dbReference>
<dbReference type="InterPro" id="IPR031436">
    <property type="entry name" value="TMEM132_C"/>
</dbReference>
<dbReference type="Pfam" id="PF23487">
    <property type="entry name" value="Ig_TMEM132_6th"/>
    <property type="match status" value="1"/>
</dbReference>
<dbReference type="InterPro" id="IPR031437">
    <property type="entry name" value="Ig_TMEM132_4th"/>
</dbReference>
<evidence type="ECO:0000256" key="8">
    <source>
        <dbReference type="SAM" id="SignalP"/>
    </source>
</evidence>
<keyword evidence="8" id="KW-0732">Signal</keyword>
<evidence type="ECO:0000256" key="3">
    <source>
        <dbReference type="ARBA" id="ARBA00022692"/>
    </source>
</evidence>
<feature type="signal peptide" evidence="8">
    <location>
        <begin position="1"/>
        <end position="37"/>
    </location>
</feature>
<feature type="chain" id="PRO_5039901317" evidence="8">
    <location>
        <begin position="38"/>
        <end position="1125"/>
    </location>
</feature>
<dbReference type="Ensembl" id="ENSCCRT00000201523.1">
    <property type="protein sequence ID" value="ENSCCRP00000143874.1"/>
    <property type="gene ID" value="ENSCCRG00000035941.2"/>
</dbReference>
<evidence type="ECO:0000259" key="10">
    <source>
        <dbReference type="Pfam" id="PF15706"/>
    </source>
</evidence>
<evidence type="ECO:0000313" key="16">
    <source>
        <dbReference type="Ensembl" id="ENSCCRP00000143874.1"/>
    </source>
</evidence>
<dbReference type="InterPro" id="IPR055423">
    <property type="entry name" value="Ig_TMEM132_5th"/>
</dbReference>
<keyword evidence="5 7" id="KW-0472">Membrane</keyword>
<reference evidence="16" key="2">
    <citation type="submission" date="2025-09" db="UniProtKB">
        <authorList>
            <consortium name="Ensembl"/>
        </authorList>
    </citation>
    <scope>IDENTIFICATION</scope>
</reference>
<dbReference type="InterPro" id="IPR031435">
    <property type="entry name" value="TMEM132_N"/>
</dbReference>
<comment type="subcellular location">
    <subcellularLocation>
        <location evidence="1">Membrane</location>
        <topology evidence="1">Single-pass type I membrane protein</topology>
    </subcellularLocation>
</comment>
<dbReference type="PANTHER" id="PTHR13388">
    <property type="entry name" value="DETONATOR, ISOFORM E"/>
    <property type="match status" value="1"/>
</dbReference>
<comment type="similarity">
    <text evidence="2">Belongs to the TMEM132 family.</text>
</comment>
<feature type="domain" description="Transmembrane protein TMEM132 cohesin-like" evidence="12">
    <location>
        <begin position="288"/>
        <end position="429"/>
    </location>
</feature>
<keyword evidence="17" id="KW-1185">Reference proteome</keyword>
<feature type="domain" description="Transmembrane protein TMEM132 N-terminal" evidence="9">
    <location>
        <begin position="58"/>
        <end position="124"/>
    </location>
</feature>
<protein>
    <submittedName>
        <fullName evidence="16">Transmembrane protein 132C</fullName>
    </submittedName>
</protein>
<dbReference type="AlphaFoldDB" id="A0A9J8AFK9"/>
<dbReference type="Pfam" id="PF15706">
    <property type="entry name" value="TMEM132_C"/>
    <property type="match status" value="1"/>
</dbReference>
<dbReference type="InterPro" id="IPR055421">
    <property type="entry name" value="TMEM132_3rd"/>
</dbReference>
<dbReference type="PANTHER" id="PTHR13388:SF28">
    <property type="entry name" value="TRANSMEMBRANE PROTEIN 132C"/>
    <property type="match status" value="1"/>
</dbReference>
<evidence type="ECO:0000256" key="4">
    <source>
        <dbReference type="ARBA" id="ARBA00022989"/>
    </source>
</evidence>
<sequence>MSCLNNTVLPRKPKMIAARMALLQALLVASLHGVCESRGGGSDLIPRFSSSLPTYLPVSCQLQGAESSFFLREATQEVMRNGSLQTRSEPLFLHLPESGPAPLLSVNCSYGNLTAEAPVPPELLQGALPRSFYTSTHLTLGWKVRAHLVSRRIGVDRPQIQVLFYLAGRRWEDVDPPAELLPCIRVVGIRDPGEGSVSSACRLEGNLGICVAQLGIPTTWFNAPPPRRRMQEPIPVTVELHYSILPPEALGKECVAGRLQGKAVGQEGDMQRIGTVTLTTGDNKVPRNRLRLDGDVEILAPPSPVKQGQTVGFQVLMNSAAATEQFTLRVQYGEGIHFMVVKPSNLAAWEIKQEVVPGSSSLTMFCQRKASSTNEKLDGSFYEIMWVDFEIDNFINLRSSQSIRWQIEYPSTGASAEVISTIYIIQRDLQGIVPIPEGQVGLHLMKLYEDHPPELCFRQDTEILNTAILTGRRVAIPVKVVTVEQDGTVREVDDPVTCISTDEDVLKVSPGCDEVLVNGKEKNGHISLQVNFTYLYLTSQLELTVWVPRLPLQIDVSDAELSQVKGWRVPIITNKRPTRDSEDDEEDERKGRGCALQYQYALVRVLTHFVAEPVGHGGELVHMLGSDWSADITEMVLDFLKVEDTSIARLIDGRVLVGRDPGITNIQVISPFSDSILAEKTITVVDDKVTISDLGVQLVGSLSLSLQASSTNNRAFYITTTAQDLLHTPKQEAIISAWIQYSDGSVTPLDIYDPKDFTVTITSLDENVVSTYQDQSQRWPVVVAEGEGQGALLRVEMMISETCQKSKRKSILAMGIGNVQVKFGQNDLEQRSGTQEENSLDNSTNEQKHKLLEADKTSGGDSWKYTNTAVEREESVLKKVSTTAKTPLTSRSGGSKQGGGQNNNPVDYTSFPAQVDLPGGADSDLTQAPRGLSDLEIGMYALLGVFCLAILVFLINCVSFAFRYRHKELPVLEQGNMNHAHDWVWLGNEADLMDHHGDHGPLAHNDECTTAIDRNEGCEESKYLLNGSSVQKSGRGIPQVHSDPRSCSGNDPSGKIEPLNNSPSAAKRKRVKFTSFATVLPDEGGPYTNSILIGNEDDIKWVCQDMDLGQSAELRSYMERLQDNL</sequence>
<accession>A0A9J8AFK9</accession>
<dbReference type="Pfam" id="PF23481">
    <property type="entry name" value="Ig_TMEM132_2nd"/>
    <property type="match status" value="1"/>
</dbReference>
<reference evidence="16" key="1">
    <citation type="submission" date="2025-08" db="UniProtKB">
        <authorList>
            <consortium name="Ensembl"/>
        </authorList>
    </citation>
    <scope>IDENTIFICATION</scope>
</reference>
<dbReference type="InterPro" id="IPR055424">
    <property type="entry name" value="Ig_TMEM132_6th"/>
</dbReference>
<feature type="region of interest" description="Disordered" evidence="6">
    <location>
        <begin position="876"/>
        <end position="922"/>
    </location>
</feature>
<evidence type="ECO:0000256" key="2">
    <source>
        <dbReference type="ARBA" id="ARBA00006166"/>
    </source>
</evidence>
<feature type="domain" description="Transmembrane protein family 132 fourth" evidence="11">
    <location>
        <begin position="458"/>
        <end position="550"/>
    </location>
</feature>
<feature type="compositionally biased region" description="Polar residues" evidence="6">
    <location>
        <begin position="880"/>
        <end position="891"/>
    </location>
</feature>
<dbReference type="GO" id="GO:0016020">
    <property type="term" value="C:membrane"/>
    <property type="evidence" value="ECO:0007669"/>
    <property type="project" value="UniProtKB-SubCell"/>
</dbReference>
<keyword evidence="3 7" id="KW-0812">Transmembrane</keyword>
<evidence type="ECO:0000259" key="12">
    <source>
        <dbReference type="Pfam" id="PF23039"/>
    </source>
</evidence>
<evidence type="ECO:0000259" key="11">
    <source>
        <dbReference type="Pfam" id="PF16070"/>
    </source>
</evidence>
<dbReference type="Proteomes" id="UP001108240">
    <property type="component" value="Unplaced"/>
</dbReference>
<keyword evidence="4 7" id="KW-1133">Transmembrane helix</keyword>
<dbReference type="Pfam" id="PF15705">
    <property type="entry name" value="TMEM132_N"/>
    <property type="match status" value="1"/>
</dbReference>
<evidence type="ECO:0000259" key="9">
    <source>
        <dbReference type="Pfam" id="PF15705"/>
    </source>
</evidence>
<feature type="domain" description="Transmembrane protein TMEM132 C-terminal" evidence="10">
    <location>
        <begin position="918"/>
        <end position="990"/>
    </location>
</feature>
<evidence type="ECO:0000256" key="1">
    <source>
        <dbReference type="ARBA" id="ARBA00004479"/>
    </source>
</evidence>
<evidence type="ECO:0000256" key="5">
    <source>
        <dbReference type="ARBA" id="ARBA00023136"/>
    </source>
</evidence>
<evidence type="ECO:0000256" key="6">
    <source>
        <dbReference type="SAM" id="MobiDB-lite"/>
    </source>
</evidence>
<proteinExistence type="inferred from homology"/>
<feature type="domain" description="Transmembrane protein TMEM132 second Ig-like" evidence="13">
    <location>
        <begin position="143"/>
        <end position="260"/>
    </location>
</feature>
<evidence type="ECO:0000259" key="15">
    <source>
        <dbReference type="Pfam" id="PF23487"/>
    </source>
</evidence>